<name>A0A3N4HT50_ASCIM</name>
<sequence length="451" mass="45482">MNLLFLIFLTMIRPSFPNSASNPDPPMSPENGGATTISPDTKPAKPVLTSVTSKVNLDQAKLLINKLGSSSFVHQAVKHTASLPGHTYNYAKEHPYEVAWTVFRFTLIANPLGLAGFSGLGPVAGSAAAAYQSTCGDIAAHSLFAGLQSIGMTAPHIMPILGSVLFIPDAVKSSSKVLPELGKSGGAAVWTGVEKGYGKAKEVHVKRIGGAVLDVVSMGGGKVVGVAKTGGGAVVDSVSTGGGKMLGIAKTGGGAVIDAVSTGGGAVVGAAKTGAGAVIGVGKTGWNELFAGLGKVPVKEAGGSVYGVVKKGGAVVGAAKMGGGAVIGVGKSGWDGMVAGLGKVPVKEASGSVYGAVKKAAAEVGKAASSGWGYVSGNNNKKASRGLFSGTSNKKADSGWLWFSTKSQDKATKGWSGWLPTKRQEKASGRWYSGWSNEKASKGSSYGWPWS</sequence>
<evidence type="ECO:0000256" key="1">
    <source>
        <dbReference type="SAM" id="MobiDB-lite"/>
    </source>
</evidence>
<feature type="chain" id="PRO_5017922266" evidence="2">
    <location>
        <begin position="18"/>
        <end position="451"/>
    </location>
</feature>
<dbReference type="OrthoDB" id="440424at2759"/>
<proteinExistence type="predicted"/>
<dbReference type="Proteomes" id="UP000275078">
    <property type="component" value="Unassembled WGS sequence"/>
</dbReference>
<feature type="signal peptide" evidence="2">
    <location>
        <begin position="1"/>
        <end position="17"/>
    </location>
</feature>
<protein>
    <submittedName>
        <fullName evidence="3">Uncharacterized protein</fullName>
    </submittedName>
</protein>
<dbReference type="InterPro" id="IPR038213">
    <property type="entry name" value="IFI6/IFI27-like_sf"/>
</dbReference>
<accession>A0A3N4HT50</accession>
<feature type="region of interest" description="Disordered" evidence="1">
    <location>
        <begin position="19"/>
        <end position="43"/>
    </location>
</feature>
<reference evidence="3 4" key="1">
    <citation type="journal article" date="2018" name="Nat. Ecol. Evol.">
        <title>Pezizomycetes genomes reveal the molecular basis of ectomycorrhizal truffle lifestyle.</title>
        <authorList>
            <person name="Murat C."/>
            <person name="Payen T."/>
            <person name="Noel B."/>
            <person name="Kuo A."/>
            <person name="Morin E."/>
            <person name="Chen J."/>
            <person name="Kohler A."/>
            <person name="Krizsan K."/>
            <person name="Balestrini R."/>
            <person name="Da Silva C."/>
            <person name="Montanini B."/>
            <person name="Hainaut M."/>
            <person name="Levati E."/>
            <person name="Barry K.W."/>
            <person name="Belfiori B."/>
            <person name="Cichocki N."/>
            <person name="Clum A."/>
            <person name="Dockter R.B."/>
            <person name="Fauchery L."/>
            <person name="Guy J."/>
            <person name="Iotti M."/>
            <person name="Le Tacon F."/>
            <person name="Lindquist E.A."/>
            <person name="Lipzen A."/>
            <person name="Malagnac F."/>
            <person name="Mello A."/>
            <person name="Molinier V."/>
            <person name="Miyauchi S."/>
            <person name="Poulain J."/>
            <person name="Riccioni C."/>
            <person name="Rubini A."/>
            <person name="Sitrit Y."/>
            <person name="Splivallo R."/>
            <person name="Traeger S."/>
            <person name="Wang M."/>
            <person name="Zifcakova L."/>
            <person name="Wipf D."/>
            <person name="Zambonelli A."/>
            <person name="Paolocci F."/>
            <person name="Nowrousian M."/>
            <person name="Ottonello S."/>
            <person name="Baldrian P."/>
            <person name="Spatafora J.W."/>
            <person name="Henrissat B."/>
            <person name="Nagy L.G."/>
            <person name="Aury J.M."/>
            <person name="Wincker P."/>
            <person name="Grigoriev I.V."/>
            <person name="Bonfante P."/>
            <person name="Martin F.M."/>
        </authorList>
    </citation>
    <scope>NUCLEOTIDE SEQUENCE [LARGE SCALE GENOMIC DNA]</scope>
    <source>
        <strain evidence="3 4">RN42</strain>
    </source>
</reference>
<dbReference type="AlphaFoldDB" id="A0A3N4HT50"/>
<feature type="compositionally biased region" description="Polar residues" evidence="1">
    <location>
        <begin position="434"/>
        <end position="444"/>
    </location>
</feature>
<organism evidence="3 4">
    <name type="scientific">Ascobolus immersus RN42</name>
    <dbReference type="NCBI Taxonomy" id="1160509"/>
    <lineage>
        <taxon>Eukaryota</taxon>
        <taxon>Fungi</taxon>
        <taxon>Dikarya</taxon>
        <taxon>Ascomycota</taxon>
        <taxon>Pezizomycotina</taxon>
        <taxon>Pezizomycetes</taxon>
        <taxon>Pezizales</taxon>
        <taxon>Ascobolaceae</taxon>
        <taxon>Ascobolus</taxon>
    </lineage>
</organism>
<dbReference type="Gene3D" id="6.10.110.10">
    <property type="match status" value="1"/>
</dbReference>
<evidence type="ECO:0000313" key="4">
    <source>
        <dbReference type="Proteomes" id="UP000275078"/>
    </source>
</evidence>
<dbReference type="STRING" id="1160509.A0A3N4HT50"/>
<gene>
    <name evidence="3" type="ORF">BJ508DRAFT_417385</name>
</gene>
<evidence type="ECO:0000313" key="3">
    <source>
        <dbReference type="EMBL" id="RPA76879.1"/>
    </source>
</evidence>
<keyword evidence="4" id="KW-1185">Reference proteome</keyword>
<keyword evidence="2" id="KW-0732">Signal</keyword>
<dbReference type="EMBL" id="ML119735">
    <property type="protein sequence ID" value="RPA76879.1"/>
    <property type="molecule type" value="Genomic_DNA"/>
</dbReference>
<feature type="region of interest" description="Disordered" evidence="1">
    <location>
        <begin position="411"/>
        <end position="451"/>
    </location>
</feature>
<evidence type="ECO:0000256" key="2">
    <source>
        <dbReference type="SAM" id="SignalP"/>
    </source>
</evidence>